<evidence type="ECO:0000256" key="4">
    <source>
        <dbReference type="ARBA" id="ARBA00022723"/>
    </source>
</evidence>
<dbReference type="EMBL" id="CAFABC010000008">
    <property type="protein sequence ID" value="CAB4820199.1"/>
    <property type="molecule type" value="Genomic_DNA"/>
</dbReference>
<organism evidence="9">
    <name type="scientific">freshwater metagenome</name>
    <dbReference type="NCBI Taxonomy" id="449393"/>
    <lineage>
        <taxon>unclassified sequences</taxon>
        <taxon>metagenomes</taxon>
        <taxon>ecological metagenomes</taxon>
    </lineage>
</organism>
<dbReference type="SUPFAM" id="SSF55486">
    <property type="entry name" value="Metalloproteases ('zincins'), catalytic domain"/>
    <property type="match status" value="1"/>
</dbReference>
<evidence type="ECO:0000313" key="10">
    <source>
        <dbReference type="EMBL" id="CAB4739808.1"/>
    </source>
</evidence>
<dbReference type="Gene3D" id="1.10.1370.10">
    <property type="entry name" value="Neurolysin, domain 3"/>
    <property type="match status" value="1"/>
</dbReference>
<comment type="cofactor">
    <cofactor evidence="1">
        <name>Zn(2+)</name>
        <dbReference type="ChEBI" id="CHEBI:29105"/>
    </cofactor>
</comment>
<evidence type="ECO:0000256" key="5">
    <source>
        <dbReference type="ARBA" id="ARBA00022801"/>
    </source>
</evidence>
<dbReference type="PANTHER" id="PTHR43660">
    <property type="entry name" value="DIPEPTIDYL CARBOXYPEPTIDASE"/>
    <property type="match status" value="1"/>
</dbReference>
<keyword evidence="4" id="KW-0479">Metal-binding</keyword>
<dbReference type="GO" id="GO:0006508">
    <property type="term" value="P:proteolysis"/>
    <property type="evidence" value="ECO:0007669"/>
    <property type="project" value="UniProtKB-KW"/>
</dbReference>
<feature type="domain" description="Peptidase M3A/M3B catalytic" evidence="8">
    <location>
        <begin position="230"/>
        <end position="675"/>
    </location>
</feature>
<evidence type="ECO:0000256" key="3">
    <source>
        <dbReference type="ARBA" id="ARBA00022670"/>
    </source>
</evidence>
<dbReference type="Gene3D" id="1.10.1370.40">
    <property type="match status" value="1"/>
</dbReference>
<dbReference type="PANTHER" id="PTHR43660:SF1">
    <property type="entry name" value="DIPEPTIDYL CARBOXYPEPTIDASE"/>
    <property type="match status" value="1"/>
</dbReference>
<dbReference type="InterPro" id="IPR034005">
    <property type="entry name" value="M3A_DCP"/>
</dbReference>
<proteinExistence type="inferred from homology"/>
<keyword evidence="5" id="KW-0378">Hydrolase</keyword>
<evidence type="ECO:0000313" key="11">
    <source>
        <dbReference type="EMBL" id="CAB4820199.1"/>
    </source>
</evidence>
<evidence type="ECO:0000313" key="9">
    <source>
        <dbReference type="EMBL" id="CAB4334416.1"/>
    </source>
</evidence>
<dbReference type="GO" id="GO:0046872">
    <property type="term" value="F:metal ion binding"/>
    <property type="evidence" value="ECO:0007669"/>
    <property type="project" value="UniProtKB-KW"/>
</dbReference>
<keyword evidence="6" id="KW-0862">Zinc</keyword>
<gene>
    <name evidence="10" type="ORF">UFOPK2731_01403</name>
    <name evidence="11" type="ORF">UFOPK3161_00500</name>
    <name evidence="9" type="ORF">UFOPK3962_00468</name>
    <name evidence="12" type="ORF">UFOPK4337_00274</name>
</gene>
<dbReference type="Gene3D" id="3.40.390.10">
    <property type="entry name" value="Collagenase (Catalytic Domain)"/>
    <property type="match status" value="1"/>
</dbReference>
<dbReference type="EMBL" id="CAESAH010000008">
    <property type="protein sequence ID" value="CAB4334416.1"/>
    <property type="molecule type" value="Genomic_DNA"/>
</dbReference>
<comment type="similarity">
    <text evidence="2">Belongs to the peptidase M3 family.</text>
</comment>
<evidence type="ECO:0000259" key="8">
    <source>
        <dbReference type="Pfam" id="PF01432"/>
    </source>
</evidence>
<evidence type="ECO:0000256" key="6">
    <source>
        <dbReference type="ARBA" id="ARBA00022833"/>
    </source>
</evidence>
<evidence type="ECO:0000256" key="1">
    <source>
        <dbReference type="ARBA" id="ARBA00001947"/>
    </source>
</evidence>
<protein>
    <submittedName>
        <fullName evidence="9">Unannotated protein</fullName>
    </submittedName>
</protein>
<dbReference type="InterPro" id="IPR001567">
    <property type="entry name" value="Pept_M3A_M3B_dom"/>
</dbReference>
<evidence type="ECO:0000256" key="2">
    <source>
        <dbReference type="ARBA" id="ARBA00006040"/>
    </source>
</evidence>
<dbReference type="GO" id="GO:0004222">
    <property type="term" value="F:metalloendopeptidase activity"/>
    <property type="evidence" value="ECO:0007669"/>
    <property type="project" value="InterPro"/>
</dbReference>
<evidence type="ECO:0000313" key="12">
    <source>
        <dbReference type="EMBL" id="CAB5053857.1"/>
    </source>
</evidence>
<reference evidence="9" key="1">
    <citation type="submission" date="2020-05" db="EMBL/GenBank/DDBJ databases">
        <authorList>
            <person name="Chiriac C."/>
            <person name="Salcher M."/>
            <person name="Ghai R."/>
            <person name="Kavagutti S V."/>
        </authorList>
    </citation>
    <scope>NUCLEOTIDE SEQUENCE</scope>
</reference>
<evidence type="ECO:0000256" key="7">
    <source>
        <dbReference type="ARBA" id="ARBA00023049"/>
    </source>
</evidence>
<dbReference type="AlphaFoldDB" id="A0A6J5YY69"/>
<dbReference type="InterPro" id="IPR024077">
    <property type="entry name" value="Neurolysin/TOP_dom2"/>
</dbReference>
<keyword evidence="3" id="KW-0645">Protease</keyword>
<dbReference type="InterPro" id="IPR024079">
    <property type="entry name" value="MetalloPept_cat_dom_sf"/>
</dbReference>
<accession>A0A6J5YY69</accession>
<name>A0A6J5YY69_9ZZZZ</name>
<dbReference type="EMBL" id="CAFBQM010000006">
    <property type="protein sequence ID" value="CAB5053857.1"/>
    <property type="molecule type" value="Genomic_DNA"/>
</dbReference>
<sequence length="677" mass="76448">MTIANPFATRSELEFELPPFALIKEEHYLPAFYEGCKQQLAEVKAILDAPGAATFENTIVALEKSGQMLMRTLLVFFNKSSSDTSDSLDAIEEEMAPKLAAHQDAINLNPVLFARIKNLYDNRESIGLNSEDAWLLERYYKDLIHAGAHLTESERNRLKQLNEELSKLETQFSKNVLADTNDLAVLVETIEELDGLSENEIASAASAANDRGHDGKWLIGMVNFSGNPVLNSLTNRELRQKIMQQSLLKANRTNDNDNKPVLLQVVKLRAERAKLFGKNTHAEHVIAVQTAEHPDNVHAMLRKIAPAAVRNAKAEAEDLKKSAGTDIQSWDWGFYTEQVRLEKYNIDTSKMRPYFELESVLVNGIFFAANKLFGITFKERPDLVTYHPEARAFEVSNEDGSKLGLFIGDFYTRDSKRGGAWMNNLVDQNFLFNQLPVVVNNLNIPKPPAGKPTLLTFDETTTLFHEFGHALHGLLSQVKYPRVSGTSVQRDFVEFPSQVNEMWILWPEVVENYARHYETGEKLPQEWIDNLKAASTFNEGHATTSYLAAAILDLAWHSLNTQEAAKVTDVEAFEAQAIKDYGLEFAPVPTRYRSTYFSHIFAGGYSAGYYGYVWSEVLDADTVDWFKENGGLTRKNGEHFRNTLLGRGGSIDSMQMFRNFRGRDSKIEPLLKRRGLL</sequence>
<dbReference type="GO" id="GO:0005829">
    <property type="term" value="C:cytosol"/>
    <property type="evidence" value="ECO:0007669"/>
    <property type="project" value="TreeGrafter"/>
</dbReference>
<dbReference type="CDD" id="cd06456">
    <property type="entry name" value="M3A_DCP"/>
    <property type="match status" value="1"/>
</dbReference>
<dbReference type="Pfam" id="PF01432">
    <property type="entry name" value="Peptidase_M3"/>
    <property type="match status" value="1"/>
</dbReference>
<dbReference type="EMBL" id="CAEZYO010000076">
    <property type="protein sequence ID" value="CAB4739808.1"/>
    <property type="molecule type" value="Genomic_DNA"/>
</dbReference>
<keyword evidence="7" id="KW-0482">Metalloprotease</keyword>
<dbReference type="FunFam" id="3.40.390.10:FF:000009">
    <property type="entry name" value="Oligopeptidase A"/>
    <property type="match status" value="1"/>
</dbReference>
<dbReference type="InterPro" id="IPR045090">
    <property type="entry name" value="Pept_M3A_M3B"/>
</dbReference>
<dbReference type="GO" id="GO:0004180">
    <property type="term" value="F:carboxypeptidase activity"/>
    <property type="evidence" value="ECO:0007669"/>
    <property type="project" value="TreeGrafter"/>
</dbReference>